<proteinExistence type="predicted"/>
<keyword evidence="4 5" id="KW-0472">Membrane</keyword>
<feature type="domain" description="Protein glycosylation ligase" evidence="8">
    <location>
        <begin position="170"/>
        <end position="191"/>
    </location>
</feature>
<feature type="transmembrane region" description="Helical" evidence="5">
    <location>
        <begin position="427"/>
        <end position="448"/>
    </location>
</feature>
<comment type="subcellular location">
    <subcellularLocation>
        <location evidence="1">Membrane</location>
        <topology evidence="1">Multi-pass membrane protein</topology>
    </subcellularLocation>
</comment>
<gene>
    <name evidence="9" type="ORF">DES47_102821</name>
</gene>
<evidence type="ECO:0000259" key="6">
    <source>
        <dbReference type="Pfam" id="PF04932"/>
    </source>
</evidence>
<reference evidence="9 10" key="1">
    <citation type="submission" date="2019-03" db="EMBL/GenBank/DDBJ databases">
        <title>Genomic Encyclopedia of Type Strains, Phase IV (KMG-IV): sequencing the most valuable type-strain genomes for metagenomic binning, comparative biology and taxonomic classification.</title>
        <authorList>
            <person name="Goeker M."/>
        </authorList>
    </citation>
    <scope>NUCLEOTIDE SEQUENCE [LARGE SCALE GENOMIC DNA]</scope>
    <source>
        <strain evidence="9 10">DSM 16998</strain>
    </source>
</reference>
<dbReference type="GO" id="GO:0016020">
    <property type="term" value="C:membrane"/>
    <property type="evidence" value="ECO:0007669"/>
    <property type="project" value="UniProtKB-SubCell"/>
</dbReference>
<dbReference type="InterPro" id="IPR007016">
    <property type="entry name" value="O-antigen_ligase-rel_domated"/>
</dbReference>
<dbReference type="InterPro" id="IPR051533">
    <property type="entry name" value="WaaL-like"/>
</dbReference>
<feature type="transmembrane region" description="Helical" evidence="5">
    <location>
        <begin position="397"/>
        <end position="415"/>
    </location>
</feature>
<feature type="transmembrane region" description="Helical" evidence="5">
    <location>
        <begin position="36"/>
        <end position="55"/>
    </location>
</feature>
<evidence type="ECO:0000256" key="1">
    <source>
        <dbReference type="ARBA" id="ARBA00004141"/>
    </source>
</evidence>
<feature type="transmembrane region" description="Helical" evidence="5">
    <location>
        <begin position="202"/>
        <end position="232"/>
    </location>
</feature>
<dbReference type="RefSeq" id="WP_133700478.1">
    <property type="nucleotide sequence ID" value="NZ_SNXS01000002.1"/>
</dbReference>
<dbReference type="PANTHER" id="PTHR37422:SF21">
    <property type="entry name" value="EXOQ-LIKE PROTEIN"/>
    <property type="match status" value="1"/>
</dbReference>
<feature type="transmembrane region" description="Helical" evidence="5">
    <location>
        <begin position="341"/>
        <end position="361"/>
    </location>
</feature>
<feature type="domain" description="O-antigen ligase-related" evidence="6">
    <location>
        <begin position="205"/>
        <end position="349"/>
    </location>
</feature>
<dbReference type="InterPro" id="IPR031726">
    <property type="entry name" value="PglL_A"/>
</dbReference>
<evidence type="ECO:0000256" key="2">
    <source>
        <dbReference type="ARBA" id="ARBA00022692"/>
    </source>
</evidence>
<accession>A0A4R6QS46</accession>
<feature type="transmembrane region" description="Helical" evidence="5">
    <location>
        <begin position="373"/>
        <end position="391"/>
    </location>
</feature>
<feature type="transmembrane region" description="Helical" evidence="5">
    <location>
        <begin position="244"/>
        <end position="264"/>
    </location>
</feature>
<feature type="transmembrane region" description="Helical" evidence="5">
    <location>
        <begin position="67"/>
        <end position="88"/>
    </location>
</feature>
<keyword evidence="2 5" id="KW-0812">Transmembrane</keyword>
<evidence type="ECO:0000313" key="10">
    <source>
        <dbReference type="Proteomes" id="UP000295361"/>
    </source>
</evidence>
<dbReference type="InParanoid" id="A0A4R6QS46"/>
<evidence type="ECO:0000313" key="9">
    <source>
        <dbReference type="EMBL" id="TDP73075.1"/>
    </source>
</evidence>
<name>A0A4R6QS46_9BURK</name>
<evidence type="ECO:0000256" key="4">
    <source>
        <dbReference type="ARBA" id="ARBA00023136"/>
    </source>
</evidence>
<feature type="transmembrane region" description="Helical" evidence="5">
    <location>
        <begin position="12"/>
        <end position="30"/>
    </location>
</feature>
<dbReference type="InterPro" id="IPR021797">
    <property type="entry name" value="Wzy_C_2"/>
</dbReference>
<keyword evidence="10" id="KW-1185">Reference proteome</keyword>
<dbReference type="Pfam" id="PF11846">
    <property type="entry name" value="Wzy_C_2"/>
    <property type="match status" value="1"/>
</dbReference>
<dbReference type="Pfam" id="PF04932">
    <property type="entry name" value="Wzy_C"/>
    <property type="match status" value="1"/>
</dbReference>
<dbReference type="PANTHER" id="PTHR37422">
    <property type="entry name" value="TEICHURONIC ACID BIOSYNTHESIS PROTEIN TUAE"/>
    <property type="match status" value="1"/>
</dbReference>
<dbReference type="OrthoDB" id="4448at2"/>
<dbReference type="GO" id="GO:0016874">
    <property type="term" value="F:ligase activity"/>
    <property type="evidence" value="ECO:0007669"/>
    <property type="project" value="UniProtKB-KW"/>
</dbReference>
<protein>
    <submittedName>
        <fullName evidence="9">O-antigen ligase</fullName>
    </submittedName>
</protein>
<feature type="transmembrane region" description="Helical" evidence="5">
    <location>
        <begin position="94"/>
        <end position="111"/>
    </location>
</feature>
<evidence type="ECO:0000259" key="8">
    <source>
        <dbReference type="Pfam" id="PF15864"/>
    </source>
</evidence>
<dbReference type="Proteomes" id="UP000295361">
    <property type="component" value="Unassembled WGS sequence"/>
</dbReference>
<evidence type="ECO:0000256" key="3">
    <source>
        <dbReference type="ARBA" id="ARBA00022989"/>
    </source>
</evidence>
<dbReference type="EMBL" id="SNXS01000002">
    <property type="protein sequence ID" value="TDP73075.1"/>
    <property type="molecule type" value="Genomic_DNA"/>
</dbReference>
<evidence type="ECO:0000256" key="5">
    <source>
        <dbReference type="SAM" id="Phobius"/>
    </source>
</evidence>
<sequence length="579" mass="62130">MSTSPERQSPELLLAALVACSLASLIAYNQPPSATLFNQVAALLAWGGFAMLLLIDRPALRVELKPASAALAALLLLMLAAGASVLWAGLPTSLALHAVALLAAAMVMLLVGRAVHQAGQVQYLLTLLCLGWVLVGVLSAAVGGVQVFAPQWADGDWIARSTVAGRAISNMRQPNHLASLLMWSCVAVIWLGESQRLRREGVWALLGLFVFTVMLSASRTGMVGVAILALWGLLDSKLTRASRLALLGTPLMLGLSWWLLGFWADSGHAFGAATRLSAEGAGSPSRLAILANAWELVKQNPLTGVGWGEFNLAWTMTPFPGRPVAFFDHTHNLPMQLMVELGLPLALLVLGLLGWALYRAFAAGQRAVGSEAVALRCAFMMVLMIGLHSLLEYPLWYAYFLLPTALFLGLCLGPAGDAAEASAGWSLRAGVLVLGGGLMVLGSLLTLVDYRSVVVIYAPPAGAASLETRIHRGQQSPLFAAQADYAAATTLPPGPEALEATRRTAHNLIDVRLMMAWAQSLHAIGDDERARYVVERLREFHSPQAEEWLAVCGEPRAEGELRPFQCEPVTRVFEFREMR</sequence>
<organism evidence="9 10">
    <name type="scientific">Roseateles toxinivorans</name>
    <dbReference type="NCBI Taxonomy" id="270368"/>
    <lineage>
        <taxon>Bacteria</taxon>
        <taxon>Pseudomonadati</taxon>
        <taxon>Pseudomonadota</taxon>
        <taxon>Betaproteobacteria</taxon>
        <taxon>Burkholderiales</taxon>
        <taxon>Sphaerotilaceae</taxon>
        <taxon>Roseateles</taxon>
    </lineage>
</organism>
<comment type="caution">
    <text evidence="9">The sequence shown here is derived from an EMBL/GenBank/DDBJ whole genome shotgun (WGS) entry which is preliminary data.</text>
</comment>
<evidence type="ECO:0000259" key="7">
    <source>
        <dbReference type="Pfam" id="PF11846"/>
    </source>
</evidence>
<feature type="domain" description="Virulence factor membrane-bound polymerase C-terminal" evidence="7">
    <location>
        <begin position="379"/>
        <end position="548"/>
    </location>
</feature>
<keyword evidence="3 5" id="KW-1133">Transmembrane helix</keyword>
<dbReference type="Pfam" id="PF15864">
    <property type="entry name" value="PglL_A"/>
    <property type="match status" value="1"/>
</dbReference>
<feature type="transmembrane region" description="Helical" evidence="5">
    <location>
        <begin position="123"/>
        <end position="149"/>
    </location>
</feature>
<dbReference type="AlphaFoldDB" id="A0A4R6QS46"/>
<keyword evidence="9" id="KW-0436">Ligase</keyword>